<dbReference type="SUPFAM" id="SSF47413">
    <property type="entry name" value="lambda repressor-like DNA-binding domains"/>
    <property type="match status" value="1"/>
</dbReference>
<dbReference type="Gene3D" id="1.10.260.40">
    <property type="entry name" value="lambda repressor-like DNA-binding domains"/>
    <property type="match status" value="1"/>
</dbReference>
<dbReference type="GO" id="GO:0003700">
    <property type="term" value="F:DNA-binding transcription factor activity"/>
    <property type="evidence" value="ECO:0007669"/>
    <property type="project" value="TreeGrafter"/>
</dbReference>
<keyword evidence="2 5" id="KW-0238">DNA-binding</keyword>
<dbReference type="PANTHER" id="PTHR30146:SF109">
    <property type="entry name" value="HTH-TYPE TRANSCRIPTIONAL REGULATOR GALS"/>
    <property type="match status" value="1"/>
</dbReference>
<dbReference type="InterPro" id="IPR028082">
    <property type="entry name" value="Peripla_BP_I"/>
</dbReference>
<dbReference type="InterPro" id="IPR010982">
    <property type="entry name" value="Lambda_DNA-bd_dom_sf"/>
</dbReference>
<evidence type="ECO:0000256" key="2">
    <source>
        <dbReference type="ARBA" id="ARBA00023125"/>
    </source>
</evidence>
<evidence type="ECO:0000259" key="4">
    <source>
        <dbReference type="PROSITE" id="PS50932"/>
    </source>
</evidence>
<dbReference type="KEGG" id="taer:GT409_08065"/>
<organism evidence="5 6">
    <name type="scientific">Tichowtungia aerotolerans</name>
    <dbReference type="NCBI Taxonomy" id="2697043"/>
    <lineage>
        <taxon>Bacteria</taxon>
        <taxon>Pseudomonadati</taxon>
        <taxon>Kiritimatiellota</taxon>
        <taxon>Tichowtungiia</taxon>
        <taxon>Tichowtungiales</taxon>
        <taxon>Tichowtungiaceae</taxon>
        <taxon>Tichowtungia</taxon>
    </lineage>
</organism>
<dbReference type="InterPro" id="IPR000843">
    <property type="entry name" value="HTH_LacI"/>
</dbReference>
<dbReference type="RefSeq" id="WP_160628591.1">
    <property type="nucleotide sequence ID" value="NZ_CP047593.1"/>
</dbReference>
<dbReference type="CDD" id="cd01392">
    <property type="entry name" value="HTH_LacI"/>
    <property type="match status" value="1"/>
</dbReference>
<gene>
    <name evidence="5" type="ORF">GT409_08065</name>
</gene>
<protein>
    <submittedName>
        <fullName evidence="5">LacI family DNA-binding transcriptional regulator</fullName>
    </submittedName>
</protein>
<keyword evidence="3" id="KW-0804">Transcription</keyword>
<evidence type="ECO:0000256" key="1">
    <source>
        <dbReference type="ARBA" id="ARBA00023015"/>
    </source>
</evidence>
<feature type="domain" description="HTH lacI-type" evidence="4">
    <location>
        <begin position="1"/>
        <end position="46"/>
    </location>
</feature>
<dbReference type="PROSITE" id="PS50932">
    <property type="entry name" value="HTH_LACI_2"/>
    <property type="match status" value="1"/>
</dbReference>
<dbReference type="GO" id="GO:0000976">
    <property type="term" value="F:transcription cis-regulatory region binding"/>
    <property type="evidence" value="ECO:0007669"/>
    <property type="project" value="TreeGrafter"/>
</dbReference>
<dbReference type="EMBL" id="CP047593">
    <property type="protein sequence ID" value="QHI69409.1"/>
    <property type="molecule type" value="Genomic_DNA"/>
</dbReference>
<evidence type="ECO:0000256" key="3">
    <source>
        <dbReference type="ARBA" id="ARBA00023163"/>
    </source>
</evidence>
<dbReference type="Proteomes" id="UP000464954">
    <property type="component" value="Chromosome"/>
</dbReference>
<keyword evidence="6" id="KW-1185">Reference proteome</keyword>
<dbReference type="SUPFAM" id="SSF53822">
    <property type="entry name" value="Periplasmic binding protein-like I"/>
    <property type="match status" value="1"/>
</dbReference>
<dbReference type="Gene3D" id="3.40.50.2300">
    <property type="match status" value="2"/>
</dbReference>
<accession>A0A6P1M3I8</accession>
<sequence length="330" mass="36045">MNLQVVAEKAGVSVATVSRVVNNRTGVSEDKVTRIRAAIKELGFVPKTRIPRSVPSVAPDGVKYGNVLILVVGTGHLSATELFVRQLEPICFGLSEKGFSPVVSMGATSLNQMPPVAQKRLIDGVVLFGEVEQEFLDFFEGIPLLWMTSHQEGSNAFVLPGNREIGQLGAEYCRNENCRFVVAVSSVLGAKVYESRHRTFIEAAESFGLECSLLLGSEADSIEHSVSAVIEKEIDLIKKADAIFFPSDRITAFAYPALCRAGIFKKSKVPVVISCGGEKNYLSGLDPRPVSIDMGAELIGQQAVEQIVWRMRHPTQKRQFSVVIHPELTE</sequence>
<dbReference type="AlphaFoldDB" id="A0A6P1M3I8"/>
<dbReference type="PANTHER" id="PTHR30146">
    <property type="entry name" value="LACI-RELATED TRANSCRIPTIONAL REPRESSOR"/>
    <property type="match status" value="1"/>
</dbReference>
<proteinExistence type="predicted"/>
<name>A0A6P1M3I8_9BACT</name>
<keyword evidence="1" id="KW-0805">Transcription regulation</keyword>
<dbReference type="SMART" id="SM00354">
    <property type="entry name" value="HTH_LACI"/>
    <property type="match status" value="1"/>
</dbReference>
<evidence type="ECO:0000313" key="6">
    <source>
        <dbReference type="Proteomes" id="UP000464954"/>
    </source>
</evidence>
<evidence type="ECO:0000313" key="5">
    <source>
        <dbReference type="EMBL" id="QHI69409.1"/>
    </source>
</evidence>
<reference evidence="5 6" key="1">
    <citation type="submission" date="2020-01" db="EMBL/GenBank/DDBJ databases">
        <title>Ponticoccus aerotolerans gen. nov., sp. nov., an anaerobic bacterium and proposal of Ponticoccusceae fam. nov., Ponticoccusles ord. nov. and Ponticoccuse classis nov. in the phylum Kiritimatiellaeota.</title>
        <authorList>
            <person name="Zhou L.Y."/>
            <person name="Du Z.J."/>
        </authorList>
    </citation>
    <scope>NUCLEOTIDE SEQUENCE [LARGE SCALE GENOMIC DNA]</scope>
    <source>
        <strain evidence="5 6">S-5007</strain>
    </source>
</reference>
<dbReference type="Pfam" id="PF00356">
    <property type="entry name" value="LacI"/>
    <property type="match status" value="1"/>
</dbReference>